<feature type="compositionally biased region" description="Low complexity" evidence="2">
    <location>
        <begin position="722"/>
        <end position="737"/>
    </location>
</feature>
<gene>
    <name evidence="4" type="ORF">IEO21_03513</name>
</gene>
<dbReference type="Proteomes" id="UP000639403">
    <property type="component" value="Unassembled WGS sequence"/>
</dbReference>
<feature type="region of interest" description="Disordered" evidence="2">
    <location>
        <begin position="309"/>
        <end position="510"/>
    </location>
</feature>
<keyword evidence="1" id="KW-0175">Coiled coil</keyword>
<feature type="compositionally biased region" description="Polar residues" evidence="2">
    <location>
        <begin position="178"/>
        <end position="210"/>
    </location>
</feature>
<feature type="compositionally biased region" description="Low complexity" evidence="2">
    <location>
        <begin position="769"/>
        <end position="779"/>
    </location>
</feature>
<organism evidence="4 5">
    <name type="scientific">Rhodonia placenta</name>
    <dbReference type="NCBI Taxonomy" id="104341"/>
    <lineage>
        <taxon>Eukaryota</taxon>
        <taxon>Fungi</taxon>
        <taxon>Dikarya</taxon>
        <taxon>Basidiomycota</taxon>
        <taxon>Agaricomycotina</taxon>
        <taxon>Agaricomycetes</taxon>
        <taxon>Polyporales</taxon>
        <taxon>Adustoporiaceae</taxon>
        <taxon>Rhodonia</taxon>
    </lineage>
</organism>
<feature type="compositionally biased region" description="Low complexity" evidence="2">
    <location>
        <begin position="1023"/>
        <end position="1047"/>
    </location>
</feature>
<feature type="compositionally biased region" description="Polar residues" evidence="2">
    <location>
        <begin position="1061"/>
        <end position="1076"/>
    </location>
</feature>
<feature type="compositionally biased region" description="Polar residues" evidence="2">
    <location>
        <begin position="496"/>
        <end position="506"/>
    </location>
</feature>
<feature type="region of interest" description="Disordered" evidence="2">
    <location>
        <begin position="30"/>
        <end position="296"/>
    </location>
</feature>
<feature type="region of interest" description="Disordered" evidence="2">
    <location>
        <begin position="721"/>
        <end position="779"/>
    </location>
</feature>
<feature type="compositionally biased region" description="Low complexity" evidence="2">
    <location>
        <begin position="280"/>
        <end position="296"/>
    </location>
</feature>
<feature type="compositionally biased region" description="Low complexity" evidence="2">
    <location>
        <begin position="2607"/>
        <end position="2623"/>
    </location>
</feature>
<feature type="compositionally biased region" description="Polar residues" evidence="2">
    <location>
        <begin position="70"/>
        <end position="86"/>
    </location>
</feature>
<feature type="compositionally biased region" description="Basic and acidic residues" evidence="2">
    <location>
        <begin position="2474"/>
        <end position="2483"/>
    </location>
</feature>
<dbReference type="EMBL" id="JADOXO010000044">
    <property type="protein sequence ID" value="KAF9817372.1"/>
    <property type="molecule type" value="Genomic_DNA"/>
</dbReference>
<proteinExistence type="predicted"/>
<evidence type="ECO:0000256" key="2">
    <source>
        <dbReference type="SAM" id="MobiDB-lite"/>
    </source>
</evidence>
<feature type="compositionally biased region" description="Basic and acidic residues" evidence="2">
    <location>
        <begin position="2787"/>
        <end position="2796"/>
    </location>
</feature>
<feature type="region of interest" description="Disordered" evidence="2">
    <location>
        <begin position="3328"/>
        <end position="3449"/>
    </location>
</feature>
<feature type="compositionally biased region" description="Pro residues" evidence="2">
    <location>
        <begin position="3347"/>
        <end position="3368"/>
    </location>
</feature>
<feature type="compositionally biased region" description="Basic and acidic residues" evidence="2">
    <location>
        <begin position="2655"/>
        <end position="2672"/>
    </location>
</feature>
<feature type="compositionally biased region" description="Polar residues" evidence="2">
    <location>
        <begin position="943"/>
        <end position="958"/>
    </location>
</feature>
<feature type="region of interest" description="Disordered" evidence="2">
    <location>
        <begin position="2278"/>
        <end position="2323"/>
    </location>
</feature>
<feature type="compositionally biased region" description="Low complexity" evidence="2">
    <location>
        <begin position="2504"/>
        <end position="2517"/>
    </location>
</feature>
<feature type="compositionally biased region" description="Low complexity" evidence="2">
    <location>
        <begin position="1288"/>
        <end position="1303"/>
    </location>
</feature>
<comment type="caution">
    <text evidence="4">The sequence shown here is derived from an EMBL/GenBank/DDBJ whole genome shotgun (WGS) entry which is preliminary data.</text>
</comment>
<feature type="compositionally biased region" description="Polar residues" evidence="2">
    <location>
        <begin position="1350"/>
        <end position="1362"/>
    </location>
</feature>
<feature type="region of interest" description="Disordered" evidence="2">
    <location>
        <begin position="2932"/>
        <end position="2972"/>
    </location>
</feature>
<name>A0A8H7U446_9APHY</name>
<feature type="region of interest" description="Disordered" evidence="2">
    <location>
        <begin position="1647"/>
        <end position="1694"/>
    </location>
</feature>
<feature type="compositionally biased region" description="Low complexity" evidence="2">
    <location>
        <begin position="1171"/>
        <end position="1180"/>
    </location>
</feature>
<evidence type="ECO:0000256" key="1">
    <source>
        <dbReference type="SAM" id="Coils"/>
    </source>
</evidence>
<feature type="region of interest" description="Disordered" evidence="2">
    <location>
        <begin position="943"/>
        <end position="1076"/>
    </location>
</feature>
<protein>
    <recommendedName>
        <fullName evidence="3">PH domain-containing protein</fullName>
    </recommendedName>
</protein>
<feature type="compositionally biased region" description="Basic and acidic residues" evidence="2">
    <location>
        <begin position="1209"/>
        <end position="1220"/>
    </location>
</feature>
<feature type="compositionally biased region" description="Low complexity" evidence="2">
    <location>
        <begin position="1400"/>
        <end position="1425"/>
    </location>
</feature>
<feature type="compositionally biased region" description="Low complexity" evidence="2">
    <location>
        <begin position="118"/>
        <end position="159"/>
    </location>
</feature>
<feature type="region of interest" description="Disordered" evidence="2">
    <location>
        <begin position="1864"/>
        <end position="1884"/>
    </location>
</feature>
<feature type="compositionally biased region" description="Low complexity" evidence="2">
    <location>
        <begin position="2442"/>
        <end position="2453"/>
    </location>
</feature>
<feature type="compositionally biased region" description="Pro residues" evidence="2">
    <location>
        <begin position="1999"/>
        <end position="2008"/>
    </location>
</feature>
<feature type="compositionally biased region" description="Low complexity" evidence="2">
    <location>
        <begin position="959"/>
        <end position="968"/>
    </location>
</feature>
<dbReference type="InterPro" id="IPR001849">
    <property type="entry name" value="PH_domain"/>
</dbReference>
<feature type="compositionally biased region" description="Low complexity" evidence="2">
    <location>
        <begin position="3369"/>
        <end position="3379"/>
    </location>
</feature>
<feature type="compositionally biased region" description="Acidic residues" evidence="2">
    <location>
        <begin position="1221"/>
        <end position="1234"/>
    </location>
</feature>
<feature type="region of interest" description="Disordered" evidence="2">
    <location>
        <begin position="1965"/>
        <end position="2036"/>
    </location>
</feature>
<reference evidence="4" key="2">
    <citation type="journal article" name="Front. Microbiol.">
        <title>Degradative Capacity of Two Strains of Rhodonia placenta: From Phenotype to Genotype.</title>
        <authorList>
            <person name="Kolle M."/>
            <person name="Horta M.A.C."/>
            <person name="Nowrousian M."/>
            <person name="Ohm R.A."/>
            <person name="Benz J.P."/>
            <person name="Pilgard A."/>
        </authorList>
    </citation>
    <scope>NUCLEOTIDE SEQUENCE</scope>
    <source>
        <strain evidence="4">FPRL280</strain>
    </source>
</reference>
<feature type="compositionally biased region" description="Basic and acidic residues" evidence="2">
    <location>
        <begin position="2942"/>
        <end position="2972"/>
    </location>
</feature>
<feature type="compositionally biased region" description="Polar residues" evidence="2">
    <location>
        <begin position="325"/>
        <end position="339"/>
    </location>
</feature>
<feature type="coiled-coil region" evidence="1">
    <location>
        <begin position="3063"/>
        <end position="3166"/>
    </location>
</feature>
<evidence type="ECO:0000313" key="5">
    <source>
        <dbReference type="Proteomes" id="UP000639403"/>
    </source>
</evidence>
<feature type="region of interest" description="Disordered" evidence="2">
    <location>
        <begin position="1171"/>
        <end position="1376"/>
    </location>
</feature>
<feature type="compositionally biased region" description="Low complexity" evidence="2">
    <location>
        <begin position="979"/>
        <end position="993"/>
    </location>
</feature>
<feature type="region of interest" description="Disordered" evidence="2">
    <location>
        <begin position="670"/>
        <end position="703"/>
    </location>
</feature>
<feature type="region of interest" description="Disordered" evidence="2">
    <location>
        <begin position="2054"/>
        <end position="2081"/>
    </location>
</feature>
<feature type="domain" description="PH" evidence="3">
    <location>
        <begin position="531"/>
        <end position="666"/>
    </location>
</feature>
<feature type="compositionally biased region" description="Polar residues" evidence="2">
    <location>
        <begin position="160"/>
        <end position="171"/>
    </location>
</feature>
<feature type="region of interest" description="Disordered" evidence="2">
    <location>
        <begin position="2368"/>
        <end position="2519"/>
    </location>
</feature>
<dbReference type="SMART" id="SM00233">
    <property type="entry name" value="PH"/>
    <property type="match status" value="1"/>
</dbReference>
<feature type="region of interest" description="Disordered" evidence="2">
    <location>
        <begin position="2531"/>
        <end position="2914"/>
    </location>
</feature>
<feature type="compositionally biased region" description="Polar residues" evidence="2">
    <location>
        <begin position="1304"/>
        <end position="1313"/>
    </location>
</feature>
<feature type="compositionally biased region" description="Low complexity" evidence="2">
    <location>
        <begin position="2631"/>
        <end position="2645"/>
    </location>
</feature>
<sequence length="3449" mass="372629">MSEYSTTAPSTGPRSPLFGTATFSTLSATQTPMSPSIFSSSVRSATPIASSYDSDDASSGRQMRRIMVSPSPTSRDSDSQTYSDENSIIDEAEVEAAISLDDVEDQITEMEDHLSELSRGSSRSRSPSTYTSYTGPSTYTSRSGTSFSGTASGSTFTSSQISGDYRSTTAPMTERQRLSTISEHTENTPSRPTSFAQSGESYRLSGNTEGRASPALHVRSSTDPGERAATPGRTHLVPGRRVGELVAAFEDRSVTTSGSGGQSHGHTRTLSAPSGPRSPSPYSTSQSRSMPTLSSSAFGYASSTGYGYGSTTGYGSGSRPSSPTKSRTGTSLSYSGLDNTLSSLLSPPPRTPSALSRDSHFPFSADESSTYTAGRSAMYTESDTASTTNPSSQTFTHTFTTSMTSASRTPTPSTLTQRQVSPLASDKSSVTRVRNIMKNWKDKTPALGSKSGTSPSPTQSEGLFSMRRRASRGSAKLRDRALQANSRQRTRRASDPPTTTSESLDTSEVLPPPFDIAELGLYAGATDTQDPIRIGLLWYLNVHAAPPYRWQRCQALLYPHMLLLSWIAPGGGRGVVTLDLLNCTEVQSLKSPTHPEAQDDPGTIAAREQSAEASMWGDNQLPEVVLVDTLCPFQLSYSDGIERLATESPRERVRWVSAIWDVMDRAVSIPDRSATGSPTGSIRTMRSFTSSDSARSGSASGSASTRYVPFIGDIPDISDLQSISGSSTRTGVSRRPSLASAHRTRATDDLALGTQGFLHPGDPRIIGPSRSSSLRRTSSLTDLDEEFASAVRRARDARPGLGFGLGLAGGIPVGDGSPVTISSGPRLSGNVYMSPPPSVGRGSEKAHSRASDSATSISDDAFFTAGSNGSKSQSSLFSSAFTRTLTTTDPSTLTTTDTRTLTSADTRTFTSSGLVTDESTLDLTSGSGTNIQVSTLSYRGTTSMSTLGDSHSGSSDTYSLSPSRSGLSRSREVRRRTQRSSSRTQSGSSYLGSTEDNSDKENSGTFSPSGSRSVTEGFSTLESYSRTYTPTPTSGYTGTRSSDSYSRSSDEARSDLYIPRSATTSESSEYVTAKTPSESSFVSLPTIPSLASGYETAEVCPTEYETAPKCPSELGSEYETAEVCSTEPPSEYITAEVCPSEPETDYKTAECRCAKPLEAEPEEDVVSIAPSAIPTIPSSPGSVVETRQLYPEEIPLPPSVYSPSVGSKDLSEEPESRSELESEPESEPEPELEPEPVPVLLTKSETESEPEVSSEEIVPTPSPTEPSEEEESPLESIPGPSPIPPSESLPISLPSDSSITSPTESTVSPTDLLTPSVPSSVPSSVGQPPTPSSPAIPESIWGAETDESYESSLLQASPSVQSLALPEGPDTSFETSFLRPSGSVYSSQEMSLLTPITEVSSPSSMTIPSSPSSSITPTPSSVSLPPSVPSPTPQPTEERVPTVTLSRTPSSVSTASSISMRSSILDARSLLDFPISEIEPSTEPSLLSTASSPLALRPVSPPMVPLPPSPSLSTPSATMSVSITTPQGDAPSIMSNLETVPSEAPSHILTHDVNRLLQYLHEVDQQRGTENRNLAEQIENIMPMLHEILGQLGHRLVYEAAPPVPRKDRSVGGSSIISASPRATPVVSRDVLSPTPIAHRDVATMTPVSGQEAAPRTPVDRREFVSPTPIGGRHLVTPTPMGPRGIVQPSPQHPQRPRLIAISLSPPPVRLSSPDSSIAESMSFLPSAHSDDLSLLESESYPAMPPSPSWPSTSSPSPESSPPASSVSIRSRSPTPSDVSLSPTPPPPSLSPSSESSGTARPVPPVSLTQFRDVLAQIQQELAALRDGQAVTSQTLDELRSRPSVPDISDCCRRIEETLQHLMDQTRRPPRTAQDDVSEALYPSGSDTSLLEHLRRFREEVSGDLPPLQMPIPVRAGPSIDERLTEMMADGPPPVQQPVQLPPPIIPLTYRPGPRIARPRSASPIFESDLPRRPGTFPISQPVVFHEGPRRPVARVPPRRPAPGPPPSEGGVSYTPRVHSQGPPIPGPSAVPEGDINFDDEVRRRRIQRVGRGSGFYVPGETEGTEHRPTTAPARFADTRPPPAVPGSIGLTPAPPGQFGTPGQPSAFVPMATAQPPTILQLPFDDILSLLRDNRAAQLANIENNREVMRYLRELNEWLARDVHDRHAEVRGLNARVDELRDLMRDVLDGRRPEGFTAPGVPPPPILGTPAVPVMDTHAQQPFPPGFIPQPTSVIPPYRDDRTPPPDFTPVIPASPPVQMPFPQIPVIPGPNVYVQPQQPFPPLQQQGWPADDERDVIPPSPSFSDAASDLTPSDEARSPDVRVIPPPLDPMQAAPPFGIQPGPPITVIPPQTQPPMIPSVIQAPMMERSVEGTPSEEDEGRPARFVSPGHSPPPQVLPEVHPPTIPHPGTPRHPDVPPGQPIPSTTPVIIQPAPPMPPGPQQIDVRPSSALSRRSRSPTRSRSPSGEPTFMIRTERSPERSARSVRSRSHSPTPIIIPPSGPHVPVGGPPVYLQQPPLQPMSPMVIRTASRPGRHIDVSRSPSPTLLPRARTPTSVTIRSRSPRANEALVVRIPSSSRRGPERPRDDLGRPYSPHEGSQYERTTSRRPSGSRRAPSRAPSEGYGDPSLARPVRPSGVRSRSPSPTFGYEEPESPSDRPIRQRSTGRSERVPRTGRPSPIPEREGSQSPSPTYQEESPPLVMRGPSVRRDAPGATPTIIDYGEIEPHRTPSVAPSVGPGAQRPSRPDRRPSEVTMVPSGAYGEGRLPEEAEDVDMGRVPSDGSQLARDYEEADRRTPGASRVQTRRTATARSISPSFEPSHEDDAAYEDEPAVPIATPSVARVPTATHVPPPRSRLEEHFEEPDEGPPREEFAGPAVRDQGIVPTQPRTPMRPTALSPPMPVIERISGPGDLGFADAERERQDRFDELERQITGTLTAAQDAEERREQSFRGHEDERERVFLDREAQRDEEHRQALQRYETIWRDLEDRLASIVPGAQAPIPVPPPAAEAEQEEFEHAMEDVAPTSETPVQPIPPPAADAQSVIESIRSVTQDAATRHAQDILATVQLEREELAREREVERAERERNQAAMEAERARLCEEQQARIRALEEELTLVKAELENERQLRLTEESDRREHERIEILENNEAVRNQLTELTNLVIQQREEIVVKRDAEDERWARKEDYMVQSANERAQLSDKLDRILNDMEAERARAEEERAARADDPTLQDVLAELARVRGELGESVAGMLESIRAQCAEQHERTMEAVRATAHDRISFNVQEYLEEFSRSLADEVRMLLNEVGRLREERRKEQYELGEMLQFKAKFGPGGTFDPEWRPAFGPYARGGPGAPPAEAPAEAPPPPPEEPLPARPAWRQVIAPRASRRSRRNQPAPPPAPEAPPEPRGPVSWAQWRPDSAFQPTPPAVEPTLLAPPQSSPGLFGPRSPRDSLHR</sequence>
<evidence type="ECO:0000313" key="4">
    <source>
        <dbReference type="EMBL" id="KAF9817372.1"/>
    </source>
</evidence>
<feature type="region of interest" description="Disordered" evidence="2">
    <location>
        <begin position="1738"/>
        <end position="1805"/>
    </location>
</feature>
<feature type="compositionally biased region" description="Polar residues" evidence="2">
    <location>
        <begin position="30"/>
        <end position="48"/>
    </location>
</feature>
<feature type="compositionally biased region" description="Low complexity" evidence="2">
    <location>
        <begin position="686"/>
        <end position="703"/>
    </location>
</feature>
<feature type="compositionally biased region" description="Pro residues" evidence="2">
    <location>
        <begin position="3389"/>
        <end position="3402"/>
    </location>
</feature>
<feature type="compositionally biased region" description="Polar residues" evidence="2">
    <location>
        <begin position="2686"/>
        <end position="2695"/>
    </location>
</feature>
<dbReference type="SUPFAM" id="SSF50729">
    <property type="entry name" value="PH domain-like"/>
    <property type="match status" value="1"/>
</dbReference>
<feature type="compositionally biased region" description="Polar residues" evidence="2">
    <location>
        <begin position="1003"/>
        <end position="1022"/>
    </location>
</feature>
<feature type="coiled-coil region" evidence="1">
    <location>
        <begin position="3192"/>
        <end position="3223"/>
    </location>
</feature>
<feature type="compositionally biased region" description="Low complexity" evidence="2">
    <location>
        <begin position="1315"/>
        <end position="1327"/>
    </location>
</feature>
<reference evidence="4" key="1">
    <citation type="submission" date="2020-11" db="EMBL/GenBank/DDBJ databases">
        <authorList>
            <person name="Koelle M."/>
            <person name="Horta M.A.C."/>
            <person name="Nowrousian M."/>
            <person name="Ohm R.A."/>
            <person name="Benz P."/>
            <person name="Pilgard A."/>
        </authorList>
    </citation>
    <scope>NUCLEOTIDE SEQUENCE</scope>
    <source>
        <strain evidence="4">FPRL280</strain>
    </source>
</reference>
<feature type="region of interest" description="Disordered" evidence="2">
    <location>
        <begin position="1395"/>
        <end position="1454"/>
    </location>
</feature>
<feature type="compositionally biased region" description="Polar residues" evidence="2">
    <location>
        <begin position="408"/>
        <end position="432"/>
    </location>
</feature>
<feature type="compositionally biased region" description="Pro residues" evidence="2">
    <location>
        <begin position="2391"/>
        <end position="2422"/>
    </location>
</feature>
<feature type="compositionally biased region" description="Polar residues" evidence="2">
    <location>
        <begin position="450"/>
        <end position="462"/>
    </location>
</feature>
<feature type="compositionally biased region" description="Polar residues" evidence="2">
    <location>
        <begin position="2801"/>
        <end position="2817"/>
    </location>
</feature>
<feature type="compositionally biased region" description="Low complexity" evidence="2">
    <location>
        <begin position="391"/>
        <end position="407"/>
    </location>
</feature>
<evidence type="ECO:0000259" key="3">
    <source>
        <dbReference type="SMART" id="SM00233"/>
    </source>
</evidence>
<feature type="compositionally biased region" description="Basic and acidic residues" evidence="2">
    <location>
        <begin position="2580"/>
        <end position="2590"/>
    </location>
</feature>
<feature type="compositionally biased region" description="Low complexity" evidence="2">
    <location>
        <begin position="1750"/>
        <end position="1782"/>
    </location>
</feature>
<feature type="region of interest" description="Disordered" evidence="2">
    <location>
        <begin position="819"/>
        <end position="853"/>
    </location>
</feature>
<feature type="compositionally biased region" description="Polar residues" evidence="2">
    <location>
        <begin position="674"/>
        <end position="684"/>
    </location>
</feature>
<accession>A0A8H7U446</accession>
<feature type="compositionally biased region" description="Polar residues" evidence="2">
    <location>
        <begin position="366"/>
        <end position="390"/>
    </location>
</feature>